<dbReference type="GeneID" id="64597657"/>
<accession>A0A9P7AFP2</accession>
<dbReference type="EMBL" id="JABBWE010000068">
    <property type="protein sequence ID" value="KAG1788467.1"/>
    <property type="molecule type" value="Genomic_DNA"/>
</dbReference>
<sequence>MSISICPSWSENMKNQTPCEVFQTVNKRCSCIYPIISPDSSEQAFIPSGLNVTACTCSWASYNLFSACMFCTSSSPSLVSWDEWITNCPTNITSTTT</sequence>
<dbReference type="Proteomes" id="UP000719766">
    <property type="component" value="Unassembled WGS sequence"/>
</dbReference>
<gene>
    <name evidence="1" type="ORF">HD556DRAFT_1403659</name>
</gene>
<evidence type="ECO:0000313" key="2">
    <source>
        <dbReference type="Proteomes" id="UP000719766"/>
    </source>
</evidence>
<dbReference type="AlphaFoldDB" id="A0A9P7AFP2"/>
<comment type="caution">
    <text evidence="1">The sequence shown here is derived from an EMBL/GenBank/DDBJ whole genome shotgun (WGS) entry which is preliminary data.</text>
</comment>
<proteinExistence type="predicted"/>
<evidence type="ECO:0000313" key="1">
    <source>
        <dbReference type="EMBL" id="KAG1788467.1"/>
    </source>
</evidence>
<name>A0A9P7AFP2_9AGAM</name>
<protein>
    <submittedName>
        <fullName evidence="1">Uncharacterized protein</fullName>
    </submittedName>
</protein>
<organism evidence="1 2">
    <name type="scientific">Suillus plorans</name>
    <dbReference type="NCBI Taxonomy" id="116603"/>
    <lineage>
        <taxon>Eukaryota</taxon>
        <taxon>Fungi</taxon>
        <taxon>Dikarya</taxon>
        <taxon>Basidiomycota</taxon>
        <taxon>Agaricomycotina</taxon>
        <taxon>Agaricomycetes</taxon>
        <taxon>Agaricomycetidae</taxon>
        <taxon>Boletales</taxon>
        <taxon>Suillineae</taxon>
        <taxon>Suillaceae</taxon>
        <taxon>Suillus</taxon>
    </lineage>
</organism>
<dbReference type="RefSeq" id="XP_041155695.1">
    <property type="nucleotide sequence ID" value="XM_041303893.1"/>
</dbReference>
<reference evidence="1" key="1">
    <citation type="journal article" date="2020" name="New Phytol.">
        <title>Comparative genomics reveals dynamic genome evolution in host specialist ectomycorrhizal fungi.</title>
        <authorList>
            <person name="Lofgren L.A."/>
            <person name="Nguyen N.H."/>
            <person name="Vilgalys R."/>
            <person name="Ruytinx J."/>
            <person name="Liao H.L."/>
            <person name="Branco S."/>
            <person name="Kuo A."/>
            <person name="LaButti K."/>
            <person name="Lipzen A."/>
            <person name="Andreopoulos W."/>
            <person name="Pangilinan J."/>
            <person name="Riley R."/>
            <person name="Hundley H."/>
            <person name="Na H."/>
            <person name="Barry K."/>
            <person name="Grigoriev I.V."/>
            <person name="Stajich J.E."/>
            <person name="Kennedy P.G."/>
        </authorList>
    </citation>
    <scope>NUCLEOTIDE SEQUENCE</scope>
    <source>
        <strain evidence="1">S12</strain>
    </source>
</reference>
<dbReference type="OrthoDB" id="2796893at2759"/>
<keyword evidence="2" id="KW-1185">Reference proteome</keyword>